<dbReference type="AlphaFoldDB" id="A0A3Q0IP89"/>
<keyword evidence="2" id="KW-1185">Reference proteome</keyword>
<evidence type="ECO:0000313" key="2">
    <source>
        <dbReference type="Proteomes" id="UP000079169"/>
    </source>
</evidence>
<proteinExistence type="predicted"/>
<protein>
    <submittedName>
        <fullName evidence="3">Uncharacterized protein LOC113465651</fullName>
    </submittedName>
</protein>
<gene>
    <name evidence="3" type="primary">LOC113465651</name>
</gene>
<evidence type="ECO:0000313" key="3">
    <source>
        <dbReference type="RefSeq" id="XP_026676135.1"/>
    </source>
</evidence>
<name>A0A3Q0IP89_DIACI</name>
<feature type="compositionally biased region" description="Polar residues" evidence="1">
    <location>
        <begin position="1"/>
        <end position="28"/>
    </location>
</feature>
<dbReference type="GeneID" id="113465651"/>
<reference evidence="3" key="1">
    <citation type="submission" date="2025-08" db="UniProtKB">
        <authorList>
            <consortium name="RefSeq"/>
        </authorList>
    </citation>
    <scope>IDENTIFICATION</scope>
</reference>
<dbReference type="PaxDb" id="121845-A0A3Q0IP89"/>
<dbReference type="KEGG" id="dci:113465651"/>
<dbReference type="Proteomes" id="UP000079169">
    <property type="component" value="Unplaced"/>
</dbReference>
<accession>A0A3Q0IP89</accession>
<sequence>MFGNQNNSPLTSSAMDVQSGSTGSTSAVQRGPNPLLNPAIKLQRMDNLHSTSYDDLQELETIKEHLNNTCQQLPEAVTQVINALVCKLEAVLKEKDELIMAESFRGSLLLSNDPASSTAQSTNSVSTVVDKQTRLQGISHPSFNSSTH</sequence>
<feature type="region of interest" description="Disordered" evidence="1">
    <location>
        <begin position="1"/>
        <end position="37"/>
    </location>
</feature>
<organism evidence="2 3">
    <name type="scientific">Diaphorina citri</name>
    <name type="common">Asian citrus psyllid</name>
    <dbReference type="NCBI Taxonomy" id="121845"/>
    <lineage>
        <taxon>Eukaryota</taxon>
        <taxon>Metazoa</taxon>
        <taxon>Ecdysozoa</taxon>
        <taxon>Arthropoda</taxon>
        <taxon>Hexapoda</taxon>
        <taxon>Insecta</taxon>
        <taxon>Pterygota</taxon>
        <taxon>Neoptera</taxon>
        <taxon>Paraneoptera</taxon>
        <taxon>Hemiptera</taxon>
        <taxon>Sternorrhyncha</taxon>
        <taxon>Psylloidea</taxon>
        <taxon>Psyllidae</taxon>
        <taxon>Diaphorininae</taxon>
        <taxon>Diaphorina</taxon>
    </lineage>
</organism>
<dbReference type="RefSeq" id="XP_026676135.1">
    <property type="nucleotide sequence ID" value="XM_026820334.1"/>
</dbReference>
<evidence type="ECO:0000256" key="1">
    <source>
        <dbReference type="SAM" id="MobiDB-lite"/>
    </source>
</evidence>